<evidence type="ECO:0000259" key="5">
    <source>
        <dbReference type="PROSITE" id="PS50105"/>
    </source>
</evidence>
<dbReference type="PROSITE" id="PS50105">
    <property type="entry name" value="SAM_DOMAIN"/>
    <property type="match status" value="1"/>
</dbReference>
<dbReference type="GeneID" id="77807895"/>
<evidence type="ECO:0000313" key="7">
    <source>
        <dbReference type="Proteomes" id="UP001164743"/>
    </source>
</evidence>
<feature type="region of interest" description="Disordered" evidence="4">
    <location>
        <begin position="730"/>
        <end position="769"/>
    </location>
</feature>
<keyword evidence="2" id="KW-0963">Cytoplasm</keyword>
<feature type="compositionally biased region" description="Polar residues" evidence="4">
    <location>
        <begin position="751"/>
        <end position="761"/>
    </location>
</feature>
<dbReference type="SMART" id="SM00454">
    <property type="entry name" value="SAM"/>
    <property type="match status" value="1"/>
</dbReference>
<evidence type="ECO:0000256" key="3">
    <source>
        <dbReference type="ARBA" id="ARBA00022884"/>
    </source>
</evidence>
<feature type="compositionally biased region" description="Polar residues" evidence="4">
    <location>
        <begin position="446"/>
        <end position="455"/>
    </location>
</feature>
<sequence length="769" mass="82538">MRANNVYRHQHSLSSSIPASDHFGSFFNDYGCVRSAGGPRKSLDVTRSLPVNGLISPRPPGLTQLRPNSEILSANGSHCGASGSTNVQPNQGDSSEVKAIDKWFENLQSYEATLQEMAAASLDVNFKEELDAIEQWFRVLSEAERAAALYSLMQSSTQVQIQFFITVLQQMACSDPTISMPSPMVNPATPSMEQQMEAKLSQLDKKSPASPMVWQFLTPCVNLTSSQQFLSPNSALFNESNNSGNPPIALSDQSARLNTKSENQISAPGQLLSASNSLKSSNCVFPGPLKEGSHSCASSPRPKSNGTLFGNNSQSTLQPGFTHPINSSTFGIDSQLSPFIGGSWASQVNTPLVPMFGNKDKANSPNHDDTAPNISKTSNQLAPWDSASQEGSNESAQLALPNISLPQSSLRNGFPLDDARKFRRQSKSAAADGSESDVFLGVLSGTNKNSNSVGSPQPDRLFRNSTGQSAAKNGNKNPTNTNLSAMRNGKTLYSPMNPQYMLGAQKGAVATQNNWHQGLKSASMASMNQHDPNMLNELVMLNTLTAGINGETNGVNLNGMANLAAMSNITNPAGFQNMANILNMHQQMKQVKNLQSLQQKLQKNGMMTGGVMASPGSAQLGMNSGFPMISRSPGNNKRSPTGRGSGKPTHMPGSGSNPDENLDMKLLNDVPAWLRSLRLHKYTPNFSGCTWQEMVLMSNATLEARGVAAVGARRKMLRTFETVRIIKGMALPGDGNNKPTTPTNDTDVTAVHQNSKQTNTAPEPESDKD</sequence>
<keyword evidence="7" id="KW-1185">Reference proteome</keyword>
<organism evidence="6 7">
    <name type="scientific">Puccinia triticina</name>
    <dbReference type="NCBI Taxonomy" id="208348"/>
    <lineage>
        <taxon>Eukaryota</taxon>
        <taxon>Fungi</taxon>
        <taxon>Dikarya</taxon>
        <taxon>Basidiomycota</taxon>
        <taxon>Pucciniomycotina</taxon>
        <taxon>Pucciniomycetes</taxon>
        <taxon>Pucciniales</taxon>
        <taxon>Pucciniaceae</taxon>
        <taxon>Puccinia</taxon>
    </lineage>
</organism>
<evidence type="ECO:0000256" key="4">
    <source>
        <dbReference type="SAM" id="MobiDB-lite"/>
    </source>
</evidence>
<feature type="compositionally biased region" description="Low complexity" evidence="4">
    <location>
        <begin position="732"/>
        <end position="747"/>
    </location>
</feature>
<dbReference type="EMBL" id="CP110422">
    <property type="protein sequence ID" value="WAQ82612.1"/>
    <property type="molecule type" value="Genomic_DNA"/>
</dbReference>
<feature type="region of interest" description="Disordered" evidence="4">
    <location>
        <begin position="446"/>
        <end position="487"/>
    </location>
</feature>
<dbReference type="InterPro" id="IPR001660">
    <property type="entry name" value="SAM"/>
</dbReference>
<dbReference type="Proteomes" id="UP001164743">
    <property type="component" value="Chromosome 2A"/>
</dbReference>
<evidence type="ECO:0000256" key="2">
    <source>
        <dbReference type="ARBA" id="ARBA00022490"/>
    </source>
</evidence>
<comment type="subcellular location">
    <subcellularLocation>
        <location evidence="1">Cytoplasm</location>
    </subcellularLocation>
</comment>
<feature type="compositionally biased region" description="Polar residues" evidence="4">
    <location>
        <begin position="463"/>
        <end position="485"/>
    </location>
</feature>
<dbReference type="InterPro" id="IPR057327">
    <property type="entry name" value="Vts1_dom"/>
</dbReference>
<dbReference type="Pfam" id="PF25479">
    <property type="entry name" value="Vts1"/>
    <property type="match status" value="1"/>
</dbReference>
<feature type="region of interest" description="Disordered" evidence="4">
    <location>
        <begin position="74"/>
        <end position="93"/>
    </location>
</feature>
<feature type="region of interest" description="Disordered" evidence="4">
    <location>
        <begin position="237"/>
        <end position="263"/>
    </location>
</feature>
<feature type="domain" description="SAM" evidence="5">
    <location>
        <begin position="665"/>
        <end position="726"/>
    </location>
</feature>
<feature type="region of interest" description="Disordered" evidence="4">
    <location>
        <begin position="289"/>
        <end position="322"/>
    </location>
</feature>
<feature type="region of interest" description="Disordered" evidence="4">
    <location>
        <begin position="626"/>
        <end position="662"/>
    </location>
</feature>
<name>A0ABY7CDS5_9BASI</name>
<dbReference type="PANTHER" id="PTHR12515">
    <property type="entry name" value="STERILE ALPHA MOTIF DOMAIN CONTAINING PROTEIN 4-RELATED"/>
    <property type="match status" value="1"/>
</dbReference>
<dbReference type="Gene3D" id="1.10.150.50">
    <property type="entry name" value="Transcription Factor, Ets-1"/>
    <property type="match status" value="1"/>
</dbReference>
<gene>
    <name evidence="6" type="ORF">PtA15_2A929</name>
</gene>
<dbReference type="RefSeq" id="XP_053018167.1">
    <property type="nucleotide sequence ID" value="XM_053167000.1"/>
</dbReference>
<feature type="region of interest" description="Disordered" evidence="4">
    <location>
        <begin position="355"/>
        <end position="396"/>
    </location>
</feature>
<feature type="compositionally biased region" description="Basic and acidic residues" evidence="4">
    <location>
        <begin position="358"/>
        <end position="370"/>
    </location>
</feature>
<feature type="compositionally biased region" description="Polar residues" evidence="4">
    <location>
        <begin position="372"/>
        <end position="396"/>
    </location>
</feature>
<evidence type="ECO:0000313" key="6">
    <source>
        <dbReference type="EMBL" id="WAQ82612.1"/>
    </source>
</evidence>
<reference evidence="6" key="1">
    <citation type="submission" date="2022-10" db="EMBL/GenBank/DDBJ databases">
        <title>Puccinia triticina Genome sequencing and assembly.</title>
        <authorList>
            <person name="Li C."/>
        </authorList>
    </citation>
    <scope>NUCLEOTIDE SEQUENCE</scope>
    <source>
        <strain evidence="6">Pt15</strain>
    </source>
</reference>
<dbReference type="SUPFAM" id="SSF47769">
    <property type="entry name" value="SAM/Pointed domain"/>
    <property type="match status" value="1"/>
</dbReference>
<dbReference type="InterPro" id="IPR050897">
    <property type="entry name" value="SMAUG/VTS1_RNA-bind"/>
</dbReference>
<dbReference type="InterPro" id="IPR013761">
    <property type="entry name" value="SAM/pointed_sf"/>
</dbReference>
<feature type="compositionally biased region" description="Polar residues" evidence="4">
    <location>
        <begin position="295"/>
        <end position="322"/>
    </location>
</feature>
<dbReference type="Pfam" id="PF07647">
    <property type="entry name" value="SAM_2"/>
    <property type="match status" value="1"/>
</dbReference>
<protein>
    <recommendedName>
        <fullName evidence="5">SAM domain-containing protein</fullName>
    </recommendedName>
</protein>
<proteinExistence type="predicted"/>
<keyword evidence="3" id="KW-0694">RNA-binding</keyword>
<dbReference type="PANTHER" id="PTHR12515:SF5">
    <property type="entry name" value="PROTEIN SMAUG"/>
    <property type="match status" value="1"/>
</dbReference>
<evidence type="ECO:0000256" key="1">
    <source>
        <dbReference type="ARBA" id="ARBA00004496"/>
    </source>
</evidence>
<accession>A0ABY7CDS5</accession>